<sequence length="168" mass="17808">MSQLPKGPWTKTFFVKNVGTGSMLDLYAASAVQGTRIQGFQQNFGAAQTWSVSADEDNNLAFMNANSNTYAYAPEPINGGNVVGSATLVRFKVVGDGGKYQIKPLDANDLAWSLANGNDCTPASTVFPSIEPVIQAAFTSRCCCKSPSAVTPPSSGFSKLSDKNVIHF</sequence>
<dbReference type="Gene3D" id="2.80.10.50">
    <property type="match status" value="1"/>
</dbReference>
<evidence type="ECO:0000313" key="3">
    <source>
        <dbReference type="Proteomes" id="UP000639403"/>
    </source>
</evidence>
<accession>A0A8H7NYZ4</accession>
<evidence type="ECO:0000259" key="1">
    <source>
        <dbReference type="Pfam" id="PF14200"/>
    </source>
</evidence>
<organism evidence="2 3">
    <name type="scientific">Rhodonia placenta</name>
    <dbReference type="NCBI Taxonomy" id="104341"/>
    <lineage>
        <taxon>Eukaryota</taxon>
        <taxon>Fungi</taxon>
        <taxon>Dikarya</taxon>
        <taxon>Basidiomycota</taxon>
        <taxon>Agaricomycotina</taxon>
        <taxon>Agaricomycetes</taxon>
        <taxon>Polyporales</taxon>
        <taxon>Adustoporiaceae</taxon>
        <taxon>Rhodonia</taxon>
    </lineage>
</organism>
<dbReference type="Pfam" id="PF14200">
    <property type="entry name" value="RicinB_lectin_2"/>
    <property type="match status" value="1"/>
</dbReference>
<protein>
    <recommendedName>
        <fullName evidence="1">Ricin B lectin domain-containing protein</fullName>
    </recommendedName>
</protein>
<reference evidence="2" key="1">
    <citation type="submission" date="2020-11" db="EMBL/GenBank/DDBJ databases">
        <authorList>
            <person name="Koelle M."/>
            <person name="Horta M.A.C."/>
            <person name="Nowrousian M."/>
            <person name="Ohm R.A."/>
            <person name="Benz P."/>
            <person name="Pilgard A."/>
        </authorList>
    </citation>
    <scope>NUCLEOTIDE SEQUENCE</scope>
    <source>
        <strain evidence="2">FPRL280</strain>
    </source>
</reference>
<dbReference type="AlphaFoldDB" id="A0A8H7NYZ4"/>
<dbReference type="SUPFAM" id="SSF50370">
    <property type="entry name" value="Ricin B-like lectins"/>
    <property type="match status" value="1"/>
</dbReference>
<evidence type="ECO:0000313" key="2">
    <source>
        <dbReference type="EMBL" id="KAF9810408.1"/>
    </source>
</evidence>
<comment type="caution">
    <text evidence="2">The sequence shown here is derived from an EMBL/GenBank/DDBJ whole genome shotgun (WGS) entry which is preliminary data.</text>
</comment>
<gene>
    <name evidence="2" type="ORF">IEO21_06945</name>
</gene>
<dbReference type="InterPro" id="IPR035992">
    <property type="entry name" value="Ricin_B-like_lectins"/>
</dbReference>
<proteinExistence type="predicted"/>
<name>A0A8H7NYZ4_9APHY</name>
<feature type="domain" description="Ricin B lectin" evidence="1">
    <location>
        <begin position="12"/>
        <end position="70"/>
    </location>
</feature>
<dbReference type="EMBL" id="JADOXO010000175">
    <property type="protein sequence ID" value="KAF9810408.1"/>
    <property type="molecule type" value="Genomic_DNA"/>
</dbReference>
<reference evidence="2" key="2">
    <citation type="journal article" name="Front. Microbiol.">
        <title>Degradative Capacity of Two Strains of Rhodonia placenta: From Phenotype to Genotype.</title>
        <authorList>
            <person name="Kolle M."/>
            <person name="Horta M.A.C."/>
            <person name="Nowrousian M."/>
            <person name="Ohm R.A."/>
            <person name="Benz J.P."/>
            <person name="Pilgard A."/>
        </authorList>
    </citation>
    <scope>NUCLEOTIDE SEQUENCE</scope>
    <source>
        <strain evidence="2">FPRL280</strain>
    </source>
</reference>
<dbReference type="Proteomes" id="UP000639403">
    <property type="component" value="Unassembled WGS sequence"/>
</dbReference>
<dbReference type="InterPro" id="IPR000772">
    <property type="entry name" value="Ricin_B_lectin"/>
</dbReference>